<reference evidence="1" key="1">
    <citation type="journal article" date="2020" name="Stud. Mycol.">
        <title>101 Dothideomycetes genomes: a test case for predicting lifestyles and emergence of pathogens.</title>
        <authorList>
            <person name="Haridas S."/>
            <person name="Albert R."/>
            <person name="Binder M."/>
            <person name="Bloem J."/>
            <person name="Labutti K."/>
            <person name="Salamov A."/>
            <person name="Andreopoulos B."/>
            <person name="Baker S."/>
            <person name="Barry K."/>
            <person name="Bills G."/>
            <person name="Bluhm B."/>
            <person name="Cannon C."/>
            <person name="Castanera R."/>
            <person name="Culley D."/>
            <person name="Daum C."/>
            <person name="Ezra D."/>
            <person name="Gonzalez J."/>
            <person name="Henrissat B."/>
            <person name="Kuo A."/>
            <person name="Liang C."/>
            <person name="Lipzen A."/>
            <person name="Lutzoni F."/>
            <person name="Magnuson J."/>
            <person name="Mondo S."/>
            <person name="Nolan M."/>
            <person name="Ohm R."/>
            <person name="Pangilinan J."/>
            <person name="Park H.-J."/>
            <person name="Ramirez L."/>
            <person name="Alfaro M."/>
            <person name="Sun H."/>
            <person name="Tritt A."/>
            <person name="Yoshinaga Y."/>
            <person name="Zwiers L.-H."/>
            <person name="Turgeon B."/>
            <person name="Goodwin S."/>
            <person name="Spatafora J."/>
            <person name="Crous P."/>
            <person name="Grigoriev I."/>
        </authorList>
    </citation>
    <scope>NUCLEOTIDE SEQUENCE</scope>
    <source>
        <strain evidence="1">CBS 121739</strain>
    </source>
</reference>
<evidence type="ECO:0000313" key="2">
    <source>
        <dbReference type="Proteomes" id="UP000799437"/>
    </source>
</evidence>
<accession>A0A6A6W8V1</accession>
<dbReference type="GeneID" id="54489194"/>
<keyword evidence="2" id="KW-1185">Reference proteome</keyword>
<gene>
    <name evidence="1" type="ORF">EJ05DRAFT_509959</name>
</gene>
<organism evidence="1 2">
    <name type="scientific">Pseudovirgaria hyperparasitica</name>
    <dbReference type="NCBI Taxonomy" id="470096"/>
    <lineage>
        <taxon>Eukaryota</taxon>
        <taxon>Fungi</taxon>
        <taxon>Dikarya</taxon>
        <taxon>Ascomycota</taxon>
        <taxon>Pezizomycotina</taxon>
        <taxon>Dothideomycetes</taxon>
        <taxon>Dothideomycetes incertae sedis</taxon>
        <taxon>Acrospermales</taxon>
        <taxon>Acrospermaceae</taxon>
        <taxon>Pseudovirgaria</taxon>
    </lineage>
</organism>
<proteinExistence type="predicted"/>
<dbReference type="OrthoDB" id="5421421at2759"/>
<sequence>MIDIQRPLSTMDSTFTTYHPFSSDLAMVLNEPYIPAIRSMHTPLSTSRLLPPIAPRPNIPGSILPHGETIEDSLQPTDRHYQIYLTSSRRRKLDLTEEDKFLLKLREEERLPWKAVAARFKSDKGKVYRVPALQMRLKRIKERVRGSEWPENDLRALRMSHDHWAQNRFEIIANKMTDFGVTQRWSAHQCARKWQEAEYDSPPQSYCVAHEDSPKEYALSEEPERVMYDYDHEAIERLSHTPSASQEEQWDYVSSWKSIHPTDISIPSAPLYAHETYAGV</sequence>
<name>A0A6A6W8V1_9PEZI</name>
<dbReference type="EMBL" id="ML996570">
    <property type="protein sequence ID" value="KAF2759093.1"/>
    <property type="molecule type" value="Genomic_DNA"/>
</dbReference>
<dbReference type="AlphaFoldDB" id="A0A6A6W8V1"/>
<dbReference type="Proteomes" id="UP000799437">
    <property type="component" value="Unassembled WGS sequence"/>
</dbReference>
<protein>
    <recommendedName>
        <fullName evidence="3">Myb-like domain-containing protein</fullName>
    </recommendedName>
</protein>
<evidence type="ECO:0000313" key="1">
    <source>
        <dbReference type="EMBL" id="KAF2759093.1"/>
    </source>
</evidence>
<evidence type="ECO:0008006" key="3">
    <source>
        <dbReference type="Google" id="ProtNLM"/>
    </source>
</evidence>
<dbReference type="RefSeq" id="XP_033601544.1">
    <property type="nucleotide sequence ID" value="XM_033748140.1"/>
</dbReference>